<dbReference type="PANTHER" id="PTHR23354:SF62">
    <property type="entry name" value="MUSTARD, ISOFORM V"/>
    <property type="match status" value="1"/>
</dbReference>
<dbReference type="EMBL" id="GG738852">
    <property type="protein sequence ID" value="EFC47939.1"/>
    <property type="molecule type" value="Genomic_DNA"/>
</dbReference>
<dbReference type="InterPro" id="IPR006571">
    <property type="entry name" value="TLDc_dom"/>
</dbReference>
<feature type="chain" id="PRO_5003037271" description="Oxidation resistance protein 1" evidence="6">
    <location>
        <begin position="29"/>
        <end position="454"/>
    </location>
</feature>
<dbReference type="OMA" id="NPTINED"/>
<keyword evidence="3" id="KW-0496">Mitochondrion</keyword>
<reference evidence="8 9" key="1">
    <citation type="journal article" date="2010" name="Cell">
        <title>The genome of Naegleria gruberi illuminates early eukaryotic versatility.</title>
        <authorList>
            <person name="Fritz-Laylin L.K."/>
            <person name="Prochnik S.E."/>
            <person name="Ginger M.L."/>
            <person name="Dacks J.B."/>
            <person name="Carpenter M.L."/>
            <person name="Field M.C."/>
            <person name="Kuo A."/>
            <person name="Paredez A."/>
            <person name="Chapman J."/>
            <person name="Pham J."/>
            <person name="Shu S."/>
            <person name="Neupane R."/>
            <person name="Cipriano M."/>
            <person name="Mancuso J."/>
            <person name="Tu H."/>
            <person name="Salamov A."/>
            <person name="Lindquist E."/>
            <person name="Shapiro H."/>
            <person name="Lucas S."/>
            <person name="Grigoriev I.V."/>
            <person name="Cande W.Z."/>
            <person name="Fulton C."/>
            <person name="Rokhsar D.S."/>
            <person name="Dawson S.C."/>
        </authorList>
    </citation>
    <scope>NUCLEOTIDE SEQUENCE [LARGE SCALE GENOMIC DNA]</scope>
    <source>
        <strain evidence="8 9">NEG-M</strain>
    </source>
</reference>
<dbReference type="SMART" id="SM00584">
    <property type="entry name" value="TLDc"/>
    <property type="match status" value="1"/>
</dbReference>
<dbReference type="VEuPathDB" id="AmoebaDB:NAEGRDRAFT_63800"/>
<feature type="signal peptide" evidence="6">
    <location>
        <begin position="1"/>
        <end position="28"/>
    </location>
</feature>
<evidence type="ECO:0000256" key="6">
    <source>
        <dbReference type="SAM" id="SignalP"/>
    </source>
</evidence>
<keyword evidence="9" id="KW-1185">Reference proteome</keyword>
<accession>D2V5F1</accession>
<evidence type="ECO:0000256" key="3">
    <source>
        <dbReference type="ARBA" id="ARBA00023128"/>
    </source>
</evidence>
<dbReference type="KEGG" id="ngr:NAEGRDRAFT_63800"/>
<dbReference type="PROSITE" id="PS51886">
    <property type="entry name" value="TLDC"/>
    <property type="match status" value="1"/>
</dbReference>
<feature type="domain" description="TLDc" evidence="7">
    <location>
        <begin position="277"/>
        <end position="454"/>
    </location>
</feature>
<keyword evidence="5" id="KW-0175">Coiled coil</keyword>
<dbReference type="Proteomes" id="UP000006671">
    <property type="component" value="Unassembled WGS sequence"/>
</dbReference>
<comment type="subcellular location">
    <subcellularLocation>
        <location evidence="1">Mitochondrion</location>
    </subcellularLocation>
</comment>
<evidence type="ECO:0000256" key="2">
    <source>
        <dbReference type="ARBA" id="ARBA00009540"/>
    </source>
</evidence>
<dbReference type="Pfam" id="PF07534">
    <property type="entry name" value="TLD"/>
    <property type="match status" value="1"/>
</dbReference>
<dbReference type="OrthoDB" id="25620at2759"/>
<evidence type="ECO:0000256" key="1">
    <source>
        <dbReference type="ARBA" id="ARBA00004173"/>
    </source>
</evidence>
<dbReference type="AlphaFoldDB" id="D2V5F1"/>
<proteinExistence type="inferred from homology"/>
<evidence type="ECO:0000256" key="5">
    <source>
        <dbReference type="SAM" id="Coils"/>
    </source>
</evidence>
<sequence>MSQLMVRSYSFLLLMMLLSAVLMMFISAASPMNAQSTRASNVLSLLNEKKEQLEKVNNGLSETSLLMIASKREQSSPLYTAYSEEKNRIYNFNFLQKLYNSSINESTTSTTSEADLKKQMKLEQEAAAVKKVEQERKLKEEQEKKIKEEQEKKLKLEQEATVVAAKKAEQEKKIKEEQERKLKAAEEEERKLKEEAAKKAEQEKKLKEEQEKKLKLEQEAAAVKKAEQERIQKEEQARKALELERKAEQERKAKEEKRIQEERDRLIPTIGELVDSDLLTPSQSERFMKEIMKGVNQQLPHRIWKAKKHGSSIANFHATCDNMGPTIVLAKTRNGAVFGAYSKISYSLSGDYVSDPAAFMFSLISAEGEQRFVKLTQTPQIVDGKQTYPTSKIHNANHLITFGGGYDLLISDNTVSLSSSLVCHTYCAPQVTNPKTYLAGERTFMIDDFEVYRV</sequence>
<gene>
    <name evidence="8" type="ORF">NAEGRDRAFT_63800</name>
</gene>
<dbReference type="InParanoid" id="D2V5F1"/>
<evidence type="ECO:0000313" key="8">
    <source>
        <dbReference type="EMBL" id="EFC47939.1"/>
    </source>
</evidence>
<protein>
    <recommendedName>
        <fullName evidence="4">Oxidation resistance protein 1</fullName>
    </recommendedName>
</protein>
<evidence type="ECO:0000256" key="4">
    <source>
        <dbReference type="ARBA" id="ARBA00040604"/>
    </source>
</evidence>
<dbReference type="RefSeq" id="XP_002680683.1">
    <property type="nucleotide sequence ID" value="XM_002680637.1"/>
</dbReference>
<dbReference type="STRING" id="5762.D2V5F1"/>
<organism evidence="9">
    <name type="scientific">Naegleria gruberi</name>
    <name type="common">Amoeba</name>
    <dbReference type="NCBI Taxonomy" id="5762"/>
    <lineage>
        <taxon>Eukaryota</taxon>
        <taxon>Discoba</taxon>
        <taxon>Heterolobosea</taxon>
        <taxon>Tetramitia</taxon>
        <taxon>Eutetramitia</taxon>
        <taxon>Vahlkampfiidae</taxon>
        <taxon>Naegleria</taxon>
    </lineage>
</organism>
<dbReference type="GO" id="GO:0005739">
    <property type="term" value="C:mitochondrion"/>
    <property type="evidence" value="ECO:0007669"/>
    <property type="project" value="UniProtKB-SubCell"/>
</dbReference>
<name>D2V5F1_NAEGR</name>
<feature type="coiled-coil region" evidence="5">
    <location>
        <begin position="122"/>
        <end position="265"/>
    </location>
</feature>
<dbReference type="GeneID" id="8849566"/>
<keyword evidence="6" id="KW-0732">Signal</keyword>
<evidence type="ECO:0000259" key="7">
    <source>
        <dbReference type="PROSITE" id="PS51886"/>
    </source>
</evidence>
<evidence type="ECO:0000313" key="9">
    <source>
        <dbReference type="Proteomes" id="UP000006671"/>
    </source>
</evidence>
<dbReference type="PANTHER" id="PTHR23354">
    <property type="entry name" value="NUCLEOLAR PROTEIN 7/ESTROGEN RECEPTOR COACTIVATOR-RELATED"/>
    <property type="match status" value="1"/>
</dbReference>
<comment type="similarity">
    <text evidence="2">Belongs to the OXR1 family.</text>
</comment>